<comment type="subcellular location">
    <subcellularLocation>
        <location evidence="1">Membrane</location>
        <topology evidence="1">Multi-pass membrane protein</topology>
    </subcellularLocation>
</comment>
<dbReference type="Gene3D" id="1.10.1450.10">
    <property type="entry name" value="Tetraspanin"/>
    <property type="match status" value="1"/>
</dbReference>
<dbReference type="SUPFAM" id="SSF48652">
    <property type="entry name" value="Tetraspanin"/>
    <property type="match status" value="1"/>
</dbReference>
<organism evidence="6 7">
    <name type="scientific">Agrilus planipennis</name>
    <name type="common">Emerald ash borer</name>
    <name type="synonym">Agrilus marcopoli</name>
    <dbReference type="NCBI Taxonomy" id="224129"/>
    <lineage>
        <taxon>Eukaryota</taxon>
        <taxon>Metazoa</taxon>
        <taxon>Ecdysozoa</taxon>
        <taxon>Arthropoda</taxon>
        <taxon>Hexapoda</taxon>
        <taxon>Insecta</taxon>
        <taxon>Pterygota</taxon>
        <taxon>Neoptera</taxon>
        <taxon>Endopterygota</taxon>
        <taxon>Coleoptera</taxon>
        <taxon>Polyphaga</taxon>
        <taxon>Elateriformia</taxon>
        <taxon>Buprestoidea</taxon>
        <taxon>Buprestidae</taxon>
        <taxon>Agrilinae</taxon>
        <taxon>Agrilus</taxon>
    </lineage>
</organism>
<keyword evidence="4 5" id="KW-0472">Membrane</keyword>
<dbReference type="GeneID" id="108740082"/>
<reference evidence="7" key="1">
    <citation type="submission" date="2025-08" db="UniProtKB">
        <authorList>
            <consortium name="RefSeq"/>
        </authorList>
    </citation>
    <scope>IDENTIFICATION</scope>
    <source>
        <tissue evidence="7">Entire body</tissue>
    </source>
</reference>
<dbReference type="GO" id="GO:0016020">
    <property type="term" value="C:membrane"/>
    <property type="evidence" value="ECO:0007669"/>
    <property type="project" value="UniProtKB-SubCell"/>
</dbReference>
<dbReference type="InterPro" id="IPR008952">
    <property type="entry name" value="Tetraspanin_EC2_sf"/>
</dbReference>
<dbReference type="KEGG" id="apln:108740082"/>
<name>A0A1W4X0W1_AGRPL</name>
<evidence type="ECO:0000256" key="2">
    <source>
        <dbReference type="ARBA" id="ARBA00022692"/>
    </source>
</evidence>
<gene>
    <name evidence="7" type="primary">LOC108740082</name>
</gene>
<dbReference type="Pfam" id="PF00335">
    <property type="entry name" value="Tetraspanin"/>
    <property type="match status" value="1"/>
</dbReference>
<evidence type="ECO:0000256" key="3">
    <source>
        <dbReference type="ARBA" id="ARBA00022989"/>
    </source>
</evidence>
<keyword evidence="6" id="KW-1185">Reference proteome</keyword>
<evidence type="ECO:0000256" key="1">
    <source>
        <dbReference type="ARBA" id="ARBA00004141"/>
    </source>
</evidence>
<feature type="transmembrane region" description="Helical" evidence="5">
    <location>
        <begin position="30"/>
        <end position="57"/>
    </location>
</feature>
<keyword evidence="2 5" id="KW-0812">Transmembrane</keyword>
<evidence type="ECO:0000313" key="6">
    <source>
        <dbReference type="Proteomes" id="UP000192223"/>
    </source>
</evidence>
<dbReference type="InterPro" id="IPR018499">
    <property type="entry name" value="Tetraspanin/Peripherin"/>
</dbReference>
<dbReference type="Proteomes" id="UP000192223">
    <property type="component" value="Unplaced"/>
</dbReference>
<dbReference type="CDD" id="cd03127">
    <property type="entry name" value="tetraspanin_LEL"/>
    <property type="match status" value="1"/>
</dbReference>
<evidence type="ECO:0000313" key="7">
    <source>
        <dbReference type="RefSeq" id="XP_018329776.1"/>
    </source>
</evidence>
<accession>A0A1W4X0W1</accession>
<keyword evidence="3 5" id="KW-1133">Transmembrane helix</keyword>
<evidence type="ECO:0000256" key="5">
    <source>
        <dbReference type="SAM" id="Phobius"/>
    </source>
</evidence>
<proteinExistence type="predicted"/>
<dbReference type="OrthoDB" id="6744984at2759"/>
<dbReference type="AlphaFoldDB" id="A0A1W4X0W1"/>
<dbReference type="InParanoid" id="A0A1W4X0W1"/>
<evidence type="ECO:0000256" key="4">
    <source>
        <dbReference type="ARBA" id="ARBA00023136"/>
    </source>
</evidence>
<feature type="transmembrane region" description="Helical" evidence="5">
    <location>
        <begin position="147"/>
        <end position="171"/>
    </location>
</feature>
<sequence length="172" mass="19606">MSMSDKMIFFPTLFTMPTFSRKIHTTWLSVFTGIILFFATLVFYITVHLVVTVVIFVKYRKVPGETGTLFSEMKQGLSHSFFLYRTIGYDLVDEVQKQYKCCGVIGSNEYQEVPNSCCEGKGSCSHSDAFKKGCLEVMFKEQQTYGYLFGLIHVILLLCEITAAVLSFYLIL</sequence>
<dbReference type="RefSeq" id="XP_018329776.1">
    <property type="nucleotide sequence ID" value="XM_018474274.1"/>
</dbReference>
<protein>
    <submittedName>
        <fullName evidence="7">Uncharacterized protein LOC108740082 isoform X1</fullName>
    </submittedName>
</protein>